<protein>
    <submittedName>
        <fullName evidence="1">Uncharacterized protein</fullName>
    </submittedName>
</protein>
<dbReference type="EMBL" id="CM042029">
    <property type="protein sequence ID" value="KAI3794792.1"/>
    <property type="molecule type" value="Genomic_DNA"/>
</dbReference>
<dbReference type="Proteomes" id="UP001056120">
    <property type="component" value="Linkage Group LG12"/>
</dbReference>
<sequence>MKKSLNQTRKHGIDWCSYTLECLKRTKSKWSGSEYCNAPITFFTMKKGNLCLEHYQQYNTKIQTVSLNCKLI</sequence>
<reference evidence="1 2" key="2">
    <citation type="journal article" date="2022" name="Mol. Ecol. Resour.">
        <title>The genomes of chicory, endive, great burdock and yacon provide insights into Asteraceae paleo-polyploidization history and plant inulin production.</title>
        <authorList>
            <person name="Fan W."/>
            <person name="Wang S."/>
            <person name="Wang H."/>
            <person name="Wang A."/>
            <person name="Jiang F."/>
            <person name="Liu H."/>
            <person name="Zhao H."/>
            <person name="Xu D."/>
            <person name="Zhang Y."/>
        </authorList>
    </citation>
    <scope>NUCLEOTIDE SEQUENCE [LARGE SCALE GENOMIC DNA]</scope>
    <source>
        <strain evidence="2">cv. Yunnan</strain>
        <tissue evidence="1">Leaves</tissue>
    </source>
</reference>
<evidence type="ECO:0000313" key="1">
    <source>
        <dbReference type="EMBL" id="KAI3794792.1"/>
    </source>
</evidence>
<name>A0ACB9HGS2_9ASTR</name>
<evidence type="ECO:0000313" key="2">
    <source>
        <dbReference type="Proteomes" id="UP001056120"/>
    </source>
</evidence>
<gene>
    <name evidence="1" type="ORF">L1987_37431</name>
</gene>
<reference evidence="2" key="1">
    <citation type="journal article" date="2022" name="Mol. Ecol. Resour.">
        <title>The genomes of chicory, endive, great burdock and yacon provide insights into Asteraceae palaeo-polyploidization history and plant inulin production.</title>
        <authorList>
            <person name="Fan W."/>
            <person name="Wang S."/>
            <person name="Wang H."/>
            <person name="Wang A."/>
            <person name="Jiang F."/>
            <person name="Liu H."/>
            <person name="Zhao H."/>
            <person name="Xu D."/>
            <person name="Zhang Y."/>
        </authorList>
    </citation>
    <scope>NUCLEOTIDE SEQUENCE [LARGE SCALE GENOMIC DNA]</scope>
    <source>
        <strain evidence="2">cv. Yunnan</strain>
    </source>
</reference>
<accession>A0ACB9HGS2</accession>
<organism evidence="1 2">
    <name type="scientific">Smallanthus sonchifolius</name>
    <dbReference type="NCBI Taxonomy" id="185202"/>
    <lineage>
        <taxon>Eukaryota</taxon>
        <taxon>Viridiplantae</taxon>
        <taxon>Streptophyta</taxon>
        <taxon>Embryophyta</taxon>
        <taxon>Tracheophyta</taxon>
        <taxon>Spermatophyta</taxon>
        <taxon>Magnoliopsida</taxon>
        <taxon>eudicotyledons</taxon>
        <taxon>Gunneridae</taxon>
        <taxon>Pentapetalae</taxon>
        <taxon>asterids</taxon>
        <taxon>campanulids</taxon>
        <taxon>Asterales</taxon>
        <taxon>Asteraceae</taxon>
        <taxon>Asteroideae</taxon>
        <taxon>Heliantheae alliance</taxon>
        <taxon>Millerieae</taxon>
        <taxon>Smallanthus</taxon>
    </lineage>
</organism>
<proteinExistence type="predicted"/>
<comment type="caution">
    <text evidence="1">The sequence shown here is derived from an EMBL/GenBank/DDBJ whole genome shotgun (WGS) entry which is preliminary data.</text>
</comment>
<keyword evidence="2" id="KW-1185">Reference proteome</keyword>